<feature type="transmembrane region" description="Helical" evidence="2">
    <location>
        <begin position="12"/>
        <end position="32"/>
    </location>
</feature>
<evidence type="ECO:0000256" key="1">
    <source>
        <dbReference type="SAM" id="MobiDB-lite"/>
    </source>
</evidence>
<proteinExistence type="predicted"/>
<sequence length="227" mass="23969">MSNEKTFVKTAGLIALIGGIATLLLHFVKWGLAISALNADEPDTLIPIFVIFGFIIAAIRVPAFIYGIMGANKFSKDPRVNSAASILLIVAFGINVIPYFGIVADVLSIVAGGLFLASVNKLDQPAPDYDAFGMPINPAFPQNPANGFANNPSQEPQAQDYTNPAPTFNPNPAPQEAPTPQNPVNGFANGTVQEPLAQDNAFANPADQQAKAEPSFNPQAGNSENHQ</sequence>
<dbReference type="Proteomes" id="UP000254082">
    <property type="component" value="Unassembled WGS sequence"/>
</dbReference>
<feature type="compositionally biased region" description="Polar residues" evidence="1">
    <location>
        <begin position="216"/>
        <end position="227"/>
    </location>
</feature>
<dbReference type="EMBL" id="UHFA01000002">
    <property type="protein sequence ID" value="SUN36567.1"/>
    <property type="molecule type" value="Genomic_DNA"/>
</dbReference>
<feature type="compositionally biased region" description="Pro residues" evidence="1">
    <location>
        <begin position="167"/>
        <end position="181"/>
    </location>
</feature>
<dbReference type="AlphaFoldDB" id="A0A380JEJ7"/>
<name>A0A380JEJ7_STRDO</name>
<keyword evidence="4" id="KW-1185">Reference proteome</keyword>
<evidence type="ECO:0000313" key="3">
    <source>
        <dbReference type="EMBL" id="SUN36567.1"/>
    </source>
</evidence>
<feature type="region of interest" description="Disordered" evidence="1">
    <location>
        <begin position="142"/>
        <end position="227"/>
    </location>
</feature>
<evidence type="ECO:0000313" key="4">
    <source>
        <dbReference type="Proteomes" id="UP000254082"/>
    </source>
</evidence>
<dbReference type="RefSeq" id="WP_002997764.1">
    <property type="nucleotide sequence ID" value="NZ_UHFA01000002.1"/>
</dbReference>
<feature type="transmembrane region" description="Helical" evidence="2">
    <location>
        <begin position="80"/>
        <end position="100"/>
    </location>
</feature>
<feature type="transmembrane region" description="Helical" evidence="2">
    <location>
        <begin position="44"/>
        <end position="68"/>
    </location>
</feature>
<evidence type="ECO:0000256" key="2">
    <source>
        <dbReference type="SAM" id="Phobius"/>
    </source>
</evidence>
<accession>A0A380JEJ7</accession>
<dbReference type="OrthoDB" id="9977228at2"/>
<feature type="compositionally biased region" description="Polar residues" evidence="1">
    <location>
        <begin position="182"/>
        <end position="192"/>
    </location>
</feature>
<protein>
    <submittedName>
        <fullName evidence="3">Integral membrane protein</fullName>
    </submittedName>
</protein>
<gene>
    <name evidence="3" type="ORF">NCTC11391_01564</name>
</gene>
<feature type="compositionally biased region" description="Polar residues" evidence="1">
    <location>
        <begin position="143"/>
        <end position="161"/>
    </location>
</feature>
<keyword evidence="2" id="KW-0472">Membrane</keyword>
<keyword evidence="2" id="KW-1133">Transmembrane helix</keyword>
<reference evidence="3 4" key="1">
    <citation type="submission" date="2018-06" db="EMBL/GenBank/DDBJ databases">
        <authorList>
            <consortium name="Pathogen Informatics"/>
            <person name="Doyle S."/>
        </authorList>
    </citation>
    <scope>NUCLEOTIDE SEQUENCE [LARGE SCALE GENOMIC DNA]</scope>
    <source>
        <strain evidence="4">NCTC 11391</strain>
    </source>
</reference>
<keyword evidence="2" id="KW-0812">Transmembrane</keyword>
<organism evidence="3 4">
    <name type="scientific">Streptococcus downei MFe28</name>
    <dbReference type="NCBI Taxonomy" id="764290"/>
    <lineage>
        <taxon>Bacteria</taxon>
        <taxon>Bacillati</taxon>
        <taxon>Bacillota</taxon>
        <taxon>Bacilli</taxon>
        <taxon>Lactobacillales</taxon>
        <taxon>Streptococcaceae</taxon>
        <taxon>Streptococcus</taxon>
    </lineage>
</organism>